<evidence type="ECO:0000313" key="1">
    <source>
        <dbReference type="EMBL" id="MFF3670641.1"/>
    </source>
</evidence>
<dbReference type="EMBL" id="JBIASD010000034">
    <property type="protein sequence ID" value="MFF3670641.1"/>
    <property type="molecule type" value="Genomic_DNA"/>
</dbReference>
<sequence length="173" mass="18501">MPGRSWMFEAVVRGLTSSYGHLGWKVANDSMFGDIAWLPRLTGDERTEAEDLAIATLQAGDPRAALTLGEAGCTRAIPALLNMATSASTAPNVRLFAVRGLIQLDQGAGRAAAIEILRDSTIFRGDRREAIRVLAAHPDSDAETALEEAAADADPYVRTRAAWALEEIRGPKG</sequence>
<keyword evidence="2" id="KW-1185">Reference proteome</keyword>
<reference evidence="1 2" key="1">
    <citation type="submission" date="2024-10" db="EMBL/GenBank/DDBJ databases">
        <title>The Natural Products Discovery Center: Release of the First 8490 Sequenced Strains for Exploring Actinobacteria Biosynthetic Diversity.</title>
        <authorList>
            <person name="Kalkreuter E."/>
            <person name="Kautsar S.A."/>
            <person name="Yang D."/>
            <person name="Bader C.D."/>
            <person name="Teijaro C.N."/>
            <person name="Fluegel L."/>
            <person name="Davis C.M."/>
            <person name="Simpson J.R."/>
            <person name="Lauterbach L."/>
            <person name="Steele A.D."/>
            <person name="Gui C."/>
            <person name="Meng S."/>
            <person name="Li G."/>
            <person name="Viehrig K."/>
            <person name="Ye F."/>
            <person name="Su P."/>
            <person name="Kiefer A.F."/>
            <person name="Nichols A."/>
            <person name="Cepeda A.J."/>
            <person name="Yan W."/>
            <person name="Fan B."/>
            <person name="Jiang Y."/>
            <person name="Adhikari A."/>
            <person name="Zheng C.-J."/>
            <person name="Schuster L."/>
            <person name="Cowan T.M."/>
            <person name="Smanski M.J."/>
            <person name="Chevrette M.G."/>
            <person name="De Carvalho L.P.S."/>
            <person name="Shen B."/>
        </authorList>
    </citation>
    <scope>NUCLEOTIDE SEQUENCE [LARGE SCALE GENOMIC DNA]</scope>
    <source>
        <strain evidence="1 2">NPDC002173</strain>
    </source>
</reference>
<organism evidence="1 2">
    <name type="scientific">Microtetraspora malaysiensis</name>
    <dbReference type="NCBI Taxonomy" id="161358"/>
    <lineage>
        <taxon>Bacteria</taxon>
        <taxon>Bacillati</taxon>
        <taxon>Actinomycetota</taxon>
        <taxon>Actinomycetes</taxon>
        <taxon>Streptosporangiales</taxon>
        <taxon>Streptosporangiaceae</taxon>
        <taxon>Microtetraspora</taxon>
    </lineage>
</organism>
<dbReference type="Proteomes" id="UP001602013">
    <property type="component" value="Unassembled WGS sequence"/>
</dbReference>
<protein>
    <submittedName>
        <fullName evidence="1">HEAT repeat domain-containing protein</fullName>
    </submittedName>
</protein>
<dbReference type="Pfam" id="PF03130">
    <property type="entry name" value="HEAT_PBS"/>
    <property type="match status" value="1"/>
</dbReference>
<accession>A0ABW6T0A1</accession>
<comment type="caution">
    <text evidence="1">The sequence shown here is derived from an EMBL/GenBank/DDBJ whole genome shotgun (WGS) entry which is preliminary data.</text>
</comment>
<dbReference type="SUPFAM" id="SSF48371">
    <property type="entry name" value="ARM repeat"/>
    <property type="match status" value="1"/>
</dbReference>
<name>A0ABW6T0A1_9ACTN</name>
<evidence type="ECO:0000313" key="2">
    <source>
        <dbReference type="Proteomes" id="UP001602013"/>
    </source>
</evidence>
<dbReference type="InterPro" id="IPR004155">
    <property type="entry name" value="PBS_lyase_HEAT"/>
</dbReference>
<dbReference type="RefSeq" id="WP_387416858.1">
    <property type="nucleotide sequence ID" value="NZ_JBIASD010000034.1"/>
</dbReference>
<proteinExistence type="predicted"/>
<dbReference type="Pfam" id="PF13646">
    <property type="entry name" value="HEAT_2"/>
    <property type="match status" value="1"/>
</dbReference>
<dbReference type="InterPro" id="IPR016024">
    <property type="entry name" value="ARM-type_fold"/>
</dbReference>
<dbReference type="Gene3D" id="1.25.10.10">
    <property type="entry name" value="Leucine-rich Repeat Variant"/>
    <property type="match status" value="1"/>
</dbReference>
<gene>
    <name evidence="1" type="ORF">ACFYXI_34140</name>
</gene>
<dbReference type="InterPro" id="IPR011989">
    <property type="entry name" value="ARM-like"/>
</dbReference>